<dbReference type="InterPro" id="IPR009254">
    <property type="entry name" value="Laminin_aI"/>
</dbReference>
<keyword evidence="7" id="KW-0130">Cell adhesion</keyword>
<evidence type="ECO:0000256" key="15">
    <source>
        <dbReference type="SAM" id="SignalP"/>
    </source>
</evidence>
<dbReference type="GO" id="GO:0007155">
    <property type="term" value="P:cell adhesion"/>
    <property type="evidence" value="ECO:0007669"/>
    <property type="project" value="UniProtKB-KW"/>
</dbReference>
<dbReference type="KEGG" id="ccar:109052834"/>
<dbReference type="Pfam" id="PF02210">
    <property type="entry name" value="Laminin_G_2"/>
    <property type="match status" value="2"/>
</dbReference>
<dbReference type="PROSITE" id="PS50027">
    <property type="entry name" value="EGF_LAM_2"/>
    <property type="match status" value="2"/>
</dbReference>
<feature type="domain" description="Laminin G" evidence="16">
    <location>
        <begin position="1584"/>
        <end position="1753"/>
    </location>
</feature>
<feature type="domain" description="Laminin G" evidence="16">
    <location>
        <begin position="1411"/>
        <end position="1577"/>
    </location>
</feature>
<dbReference type="Pfam" id="PF06008">
    <property type="entry name" value="Laminin_I"/>
    <property type="match status" value="1"/>
</dbReference>
<dbReference type="SMART" id="SM00282">
    <property type="entry name" value="LamG"/>
    <property type="match status" value="3"/>
</dbReference>
<organism evidence="18">
    <name type="scientific">Cyprinus carpio</name>
    <name type="common">Common carp</name>
    <dbReference type="NCBI Taxonomy" id="7962"/>
    <lineage>
        <taxon>Eukaryota</taxon>
        <taxon>Metazoa</taxon>
        <taxon>Chordata</taxon>
        <taxon>Craniata</taxon>
        <taxon>Vertebrata</taxon>
        <taxon>Euteleostomi</taxon>
        <taxon>Actinopterygii</taxon>
        <taxon>Neopterygii</taxon>
        <taxon>Teleostei</taxon>
        <taxon>Ostariophysi</taxon>
        <taxon>Cypriniformes</taxon>
        <taxon>Cyprinidae</taxon>
        <taxon>Cyprininae</taxon>
        <taxon>Cyprinus</taxon>
    </lineage>
</organism>
<dbReference type="InterPro" id="IPR050372">
    <property type="entry name" value="Neurexin-related_CASP"/>
</dbReference>
<keyword evidence="13" id="KW-0175">Coiled coil</keyword>
<feature type="domain" description="Laminin EGF-like" evidence="17">
    <location>
        <begin position="89"/>
        <end position="135"/>
    </location>
</feature>
<feature type="disulfide bond" evidence="11">
    <location>
        <begin position="1726"/>
        <end position="1753"/>
    </location>
</feature>
<feature type="coiled-coil region" evidence="13">
    <location>
        <begin position="689"/>
        <end position="720"/>
    </location>
</feature>
<keyword evidence="9" id="KW-0325">Glycoprotein</keyword>
<feature type="coiled-coil region" evidence="13">
    <location>
        <begin position="225"/>
        <end position="279"/>
    </location>
</feature>
<dbReference type="GO" id="GO:0030155">
    <property type="term" value="P:regulation of cell adhesion"/>
    <property type="evidence" value="ECO:0007669"/>
    <property type="project" value="InterPro"/>
</dbReference>
<dbReference type="PROSITE" id="PS50025">
    <property type="entry name" value="LAM_G_DOMAIN"/>
    <property type="match status" value="4"/>
</dbReference>
<dbReference type="PROSITE" id="PS51257">
    <property type="entry name" value="PROKAR_LIPOPROTEIN"/>
    <property type="match status" value="1"/>
</dbReference>
<dbReference type="GO" id="GO:0005102">
    <property type="term" value="F:signaling receptor binding"/>
    <property type="evidence" value="ECO:0007669"/>
    <property type="project" value="InterPro"/>
</dbReference>
<dbReference type="InterPro" id="IPR056863">
    <property type="entry name" value="LMN_ATRN_NET-like_EGF"/>
</dbReference>
<feature type="signal peptide" evidence="15">
    <location>
        <begin position="1"/>
        <end position="28"/>
    </location>
</feature>
<dbReference type="Pfam" id="PF24973">
    <property type="entry name" value="EGF_LMN_ATRN"/>
    <property type="match status" value="1"/>
</dbReference>
<dbReference type="FunFam" id="2.10.25.10:FF:000033">
    <property type="entry name" value="Laminin subunit alpha 2"/>
    <property type="match status" value="1"/>
</dbReference>
<feature type="disulfide bond" evidence="12">
    <location>
        <begin position="108"/>
        <end position="117"/>
    </location>
</feature>
<accession>A0A9Q9XQ01</accession>
<dbReference type="GeneID" id="109052834"/>
<comment type="caution">
    <text evidence="12">Lacks conserved residue(s) required for the propagation of feature annotation.</text>
</comment>
<dbReference type="CDD" id="cd00110">
    <property type="entry name" value="LamG"/>
    <property type="match status" value="4"/>
</dbReference>
<dbReference type="OrthoDB" id="5836593at2759"/>
<keyword evidence="2" id="KW-0964">Secreted</keyword>
<dbReference type="CDD" id="cd00055">
    <property type="entry name" value="EGF_Lam"/>
    <property type="match status" value="2"/>
</dbReference>
<feature type="region of interest" description="Disordered" evidence="14">
    <location>
        <begin position="1391"/>
        <end position="1412"/>
    </location>
</feature>
<dbReference type="Pfam" id="PF06009">
    <property type="entry name" value="Laminin_II"/>
    <property type="match status" value="1"/>
</dbReference>
<protein>
    <submittedName>
        <fullName evidence="18">Laminin subunit alpha-3</fullName>
    </submittedName>
</protein>
<dbReference type="GO" id="GO:0030334">
    <property type="term" value="P:regulation of cell migration"/>
    <property type="evidence" value="ECO:0007669"/>
    <property type="project" value="InterPro"/>
</dbReference>
<evidence type="ECO:0000256" key="11">
    <source>
        <dbReference type="PROSITE-ProRule" id="PRU00122"/>
    </source>
</evidence>
<dbReference type="Pfam" id="PF00053">
    <property type="entry name" value="EGF_laminin"/>
    <property type="match status" value="1"/>
</dbReference>
<evidence type="ECO:0000256" key="13">
    <source>
        <dbReference type="SAM" id="Coils"/>
    </source>
</evidence>
<evidence type="ECO:0000259" key="17">
    <source>
        <dbReference type="PROSITE" id="PS50027"/>
    </source>
</evidence>
<feature type="chain" id="PRO_5040497722" evidence="15">
    <location>
        <begin position="29"/>
        <end position="1756"/>
    </location>
</feature>
<feature type="disulfide bond" evidence="12">
    <location>
        <begin position="162"/>
        <end position="171"/>
    </location>
</feature>
<evidence type="ECO:0000256" key="6">
    <source>
        <dbReference type="ARBA" id="ARBA00022869"/>
    </source>
</evidence>
<dbReference type="GO" id="GO:0005604">
    <property type="term" value="C:basement membrane"/>
    <property type="evidence" value="ECO:0007669"/>
    <property type="project" value="UniProtKB-SubCell"/>
</dbReference>
<gene>
    <name evidence="18" type="primary">lama3</name>
</gene>
<dbReference type="PANTHER" id="PTHR15036:SF67">
    <property type="entry name" value="LAMININ SUBUNIT ALPHA-LIKE PROTEIN"/>
    <property type="match status" value="1"/>
</dbReference>
<evidence type="ECO:0000256" key="1">
    <source>
        <dbReference type="ARBA" id="ARBA00004302"/>
    </source>
</evidence>
<keyword evidence="4 15" id="KW-0732">Signal</keyword>
<dbReference type="PROSITE" id="PS01248">
    <property type="entry name" value="EGF_LAM_1"/>
    <property type="match status" value="2"/>
</dbReference>
<keyword evidence="5" id="KW-0677">Repeat</keyword>
<feature type="coiled-coil region" evidence="13">
    <location>
        <begin position="418"/>
        <end position="532"/>
    </location>
</feature>
<evidence type="ECO:0000256" key="2">
    <source>
        <dbReference type="ARBA" id="ARBA00022525"/>
    </source>
</evidence>
<keyword evidence="10 12" id="KW-0424">Laminin EGF-like domain</keyword>
<dbReference type="RefSeq" id="XP_042605480.1">
    <property type="nucleotide sequence ID" value="XM_042749546.1"/>
</dbReference>
<evidence type="ECO:0000256" key="7">
    <source>
        <dbReference type="ARBA" id="ARBA00022889"/>
    </source>
</evidence>
<keyword evidence="3" id="KW-0272">Extracellular matrix</keyword>
<evidence type="ECO:0000256" key="3">
    <source>
        <dbReference type="ARBA" id="ARBA00022530"/>
    </source>
</evidence>
<dbReference type="InterPro" id="IPR001791">
    <property type="entry name" value="Laminin_G"/>
</dbReference>
<reference evidence="18" key="1">
    <citation type="submission" date="2025-08" db="UniProtKB">
        <authorList>
            <consortium name="RefSeq"/>
        </authorList>
    </citation>
    <scope>IDENTIFICATION</scope>
    <source>
        <tissue evidence="18">Muscle</tissue>
    </source>
</reference>
<proteinExistence type="predicted"/>
<evidence type="ECO:0000259" key="16">
    <source>
        <dbReference type="PROSITE" id="PS50025"/>
    </source>
</evidence>
<evidence type="ECO:0000313" key="18">
    <source>
        <dbReference type="RefSeq" id="XP_042605480.1"/>
    </source>
</evidence>
<keyword evidence="8 12" id="KW-1015">Disulfide bond</keyword>
<keyword evidence="6" id="KW-0084">Basement membrane</keyword>
<dbReference type="InterPro" id="IPR010307">
    <property type="entry name" value="Laminin_dom_II"/>
</dbReference>
<evidence type="ECO:0000256" key="14">
    <source>
        <dbReference type="SAM" id="MobiDB-lite"/>
    </source>
</evidence>
<feature type="domain" description="Laminin EGF-like" evidence="17">
    <location>
        <begin position="136"/>
        <end position="191"/>
    </location>
</feature>
<name>A0A9Q9XQ01_CYPCA</name>
<evidence type="ECO:0000256" key="9">
    <source>
        <dbReference type="ARBA" id="ARBA00023180"/>
    </source>
</evidence>
<sequence length="1756" mass="197165">MAKFFFLGVQMMWTGVLLLSCLDLWVSSDELGRPATSWRDNDIQVKKHSGQQPWGHTFRKYCDSAHIKDCDRGYYWEKSGPHKGRCVLCSCNGLSNNCDPHTGKCLNCQFNTAGDHCERCMEGYYGSADMRTCRMCPCPLEDPSNSFAVGCVSVGDEFKCSCKSGYAGVRCERCALGYYGNPLVKRGSCQPCDCDHGYICDPLTGDCYEADDPKTGDCLECDTCVIKLMDDLNAMDDELSKLKTQLELYTRNATSHTGLKKLEDAIARTKVLVRKYSESVLALNPKVLVLESDLKSITDDITVLNDKALDMFCTANQLLKTLDKTYQRGDNLRSESAKLLQKIQEFLEELKRSNQTGGNTQEATRMIKEAQSMMEKMRRQSCMVQRELANEELRKAQTLLNLILNDLMVPLNSSLEVADRIRQKIMDQAKDLKDIKEALTDAQRDVTKANDVNKRNEEQLRNILKQFEELSKNQENIMANVNMTRETLKETSDIQKMLADLTKEITNLTALTDEAKKDLEAKLELLANATAKARTVRQAEKHAEELMKLAMDFQMFIRNITNTTAVQKAVESIKAFTAVINAIKEAEAAAKHAKEVADQAFEDVRGQDLQNKANKFKASSDKLLKDAKKAEKQLEGFLSHLMQLQQTVKYVPKQNQLEIIRMHGFFTGMLCCLVTKLSSTDVMQKCEAFKDLIQKAKDKQKSMKQALQDVLNRMNNIKRDDIRVLINQAKEGAANVNVTAGDAITRMQNISEELTKIKISPQDLNLTKLLDGVNKTLTELDQTFPSLTDKLNKLVNQSDRMPSSANISIGFQKIKDLIDQTRDAANRIRGPILFSGDAHIELRPPKDLEDFRTFTALNLSLHQPQLRGDGRRRRQVGEDNQFVLYLGNKQTVRDFIGLVVKNGVLFCVYKVGGRFYELRTSEITKSNNVKAFMDRVDFRRVYQDAQVIYTRVYTSAEPNPLPPMINKPSDWNGLLDLDPKEVVLYVGGYPEDFKPPEQLRYPGYKGCIEFSTLNDRILGLYNFQRAINITKTDMCQRGKVQISGHYFDGTGYGKVAVSQNSFIKFSVRSHQMDAVLFYVGNENLTLLVTLEGGYIVLKGEKKDTKIFEKSKVKVFPLTNFRMILRDDRPAIEVRDNINIDIYFGNVKGLFEEAYIGGVSALHVFIILYFSASRYNIVLPPLRGCVSNVQVDFTASFAEEVGIVRGCPNLLVGSREATFKFGSSLSLSPPVNDTESGTMVSLGFKISQENVSSLILTGGMNNEFLLSLKDGYVEMSDNKKKLTATNKCETGKWHYITAYRSAAGMQLNVDNTDITDPPLSSSTFTKLGENVILGNGLFEGCLRNLYIRSLQTEYIPADLSGFNQTGNVSLGFCKAESPPLETTKKRARHAGITFNSNSGSSKQGCRNPKSVKNTYHLGSNSQMQFEIDPEKLSNRLHFSLDVRTKSSEGLLLHVSGKYGVPLVILYLDKGKVKLFVGADETISSQKINDGDWHNIKSSIKQHNFHLVVDGVQTLDGHSLNGFTHDLQSPVYVGHGTFQMLHKTQEKVPQKSIIGCIQDIRVSEVLLVDPAVSRGVTPCFKGVTEKGAYFAGNGAHLVLEKDLSFGSTYNLGFEFRPRKLTGLVFHKIDNRGQTLTLFLKKGKVVLTAYDGKHRYGTALTPTRPICDAFHYVTVSIWRKTIELRVDEVSSLVRQKSVYTPPSNETIYIGGISENRREGVEMRASYVGCLRNVWLNQHPITFYDISTFGPINTNECPAE</sequence>
<evidence type="ECO:0000256" key="5">
    <source>
        <dbReference type="ARBA" id="ARBA00022737"/>
    </source>
</evidence>
<dbReference type="SMR" id="A0A9Q9XQ01"/>
<dbReference type="SMART" id="SM00180">
    <property type="entry name" value="EGF_Lam"/>
    <property type="match status" value="2"/>
</dbReference>
<dbReference type="Proteomes" id="UP001155660">
    <property type="component" value="Chromosome B22"/>
</dbReference>
<evidence type="ECO:0000256" key="12">
    <source>
        <dbReference type="PROSITE-ProRule" id="PRU00460"/>
    </source>
</evidence>
<comment type="subcellular location">
    <subcellularLocation>
        <location evidence="1">Secreted</location>
        <location evidence="1">Extracellular space</location>
        <location evidence="1">Extracellular matrix</location>
        <location evidence="1">Basement membrane</location>
    </subcellularLocation>
</comment>
<dbReference type="CTD" id="3909"/>
<feature type="compositionally biased region" description="Polar residues" evidence="14">
    <location>
        <begin position="1392"/>
        <end position="1412"/>
    </location>
</feature>
<evidence type="ECO:0000256" key="10">
    <source>
        <dbReference type="ARBA" id="ARBA00023292"/>
    </source>
</evidence>
<evidence type="ECO:0000256" key="4">
    <source>
        <dbReference type="ARBA" id="ARBA00022729"/>
    </source>
</evidence>
<feature type="coiled-coil region" evidence="13">
    <location>
        <begin position="329"/>
        <end position="380"/>
    </location>
</feature>
<feature type="domain" description="Laminin G" evidence="16">
    <location>
        <begin position="1214"/>
        <end position="1372"/>
    </location>
</feature>
<evidence type="ECO:0000256" key="8">
    <source>
        <dbReference type="ARBA" id="ARBA00023157"/>
    </source>
</evidence>
<dbReference type="FunFam" id="2.10.25.10:FF:000188">
    <property type="entry name" value="Laminin subunit gamma 2"/>
    <property type="match status" value="1"/>
</dbReference>
<dbReference type="PANTHER" id="PTHR15036">
    <property type="entry name" value="PIKACHURIN-LIKE PROTEIN"/>
    <property type="match status" value="1"/>
</dbReference>
<feature type="coiled-coil region" evidence="13">
    <location>
        <begin position="583"/>
        <end position="647"/>
    </location>
</feature>
<feature type="domain" description="Laminin G" evidence="16">
    <location>
        <begin position="841"/>
        <end position="1035"/>
    </location>
</feature>
<dbReference type="InterPro" id="IPR002049">
    <property type="entry name" value="LE_dom"/>
</dbReference>
<dbReference type="Pfam" id="PF00054">
    <property type="entry name" value="Laminin_G_1"/>
    <property type="match status" value="1"/>
</dbReference>
<dbReference type="GO" id="GO:0045995">
    <property type="term" value="P:regulation of embryonic development"/>
    <property type="evidence" value="ECO:0007669"/>
    <property type="project" value="InterPro"/>
</dbReference>